<reference evidence="7" key="1">
    <citation type="submission" date="2016-10" db="EMBL/GenBank/DDBJ databases">
        <authorList>
            <person name="Varghese N."/>
            <person name="Submissions S."/>
        </authorList>
    </citation>
    <scope>NUCLEOTIDE SEQUENCE [LARGE SCALE GENOMIC DNA]</scope>
    <source>
        <strain evidence="7">DSM 28463</strain>
    </source>
</reference>
<evidence type="ECO:0000256" key="2">
    <source>
        <dbReference type="ARBA" id="ARBA00022448"/>
    </source>
</evidence>
<dbReference type="InterPro" id="IPR051010">
    <property type="entry name" value="BCAA_transport"/>
</dbReference>
<dbReference type="CDD" id="cd06329">
    <property type="entry name" value="PBP1_SBP-like"/>
    <property type="match status" value="1"/>
</dbReference>
<evidence type="ECO:0000256" key="1">
    <source>
        <dbReference type="ARBA" id="ARBA00010062"/>
    </source>
</evidence>
<protein>
    <submittedName>
        <fullName evidence="6">Amino acid/amide ABC transporter substrate-binding protein, HAAT family</fullName>
    </submittedName>
</protein>
<dbReference type="InterPro" id="IPR028081">
    <property type="entry name" value="Leu-bd"/>
</dbReference>
<dbReference type="STRING" id="1005928.SAMN04487859_13513"/>
<keyword evidence="3" id="KW-0732">Signal</keyword>
<gene>
    <name evidence="6" type="ORF">SAMN04487859_13513</name>
</gene>
<dbReference type="Gene3D" id="3.40.50.2300">
    <property type="match status" value="2"/>
</dbReference>
<dbReference type="PRINTS" id="PR00337">
    <property type="entry name" value="LEUILEVALBP"/>
</dbReference>
<feature type="domain" description="Leucine-binding protein" evidence="5">
    <location>
        <begin position="38"/>
        <end position="382"/>
    </location>
</feature>
<proteinExistence type="inferred from homology"/>
<dbReference type="SUPFAM" id="SSF53822">
    <property type="entry name" value="Periplasmic binding protein-like I"/>
    <property type="match status" value="1"/>
</dbReference>
<keyword evidence="4" id="KW-0029">Amino-acid transport</keyword>
<dbReference type="PANTHER" id="PTHR30483">
    <property type="entry name" value="LEUCINE-SPECIFIC-BINDING PROTEIN"/>
    <property type="match status" value="1"/>
</dbReference>
<accession>A0A1I5GP50</accession>
<organism evidence="6 7">
    <name type="scientific">Roseovarius lutimaris</name>
    <dbReference type="NCBI Taxonomy" id="1005928"/>
    <lineage>
        <taxon>Bacteria</taxon>
        <taxon>Pseudomonadati</taxon>
        <taxon>Pseudomonadota</taxon>
        <taxon>Alphaproteobacteria</taxon>
        <taxon>Rhodobacterales</taxon>
        <taxon>Roseobacteraceae</taxon>
        <taxon>Roseovarius</taxon>
    </lineage>
</organism>
<sequence>MTEPNNTGMTRRGAMGAMAAFAMLAQSRMASATEGEGLKIAVIEALSGPQASSGMLFLSGIEYGTRKINQAGGFNGKDVEIVSYDNAGTSTGASSRFQQAVADGCHLIVMGSSSAIVSQLSEDARKHALRNPETPMILINVGSGALAMTGERCHFHNFRMFPIASMSVAALTKVMGDEGTLGKKVFTINQDYSWGQEFQAAVEGRAAQGDFKLVGSVLHDVNRIQDFSPYVAQIKASGADTVLTGNWSNDLLLLIKACADASLGVRFGTCFLDQPGNIGNAGVSALGHYVSTLSNCELNPEFAEDFRSEMGHYPVYNETGATVGMGFLAAALASMEPGETVDVEAIGLAMEQTEVEGDNGLQSMRAEDHQFVTPLVVSRVDREAKYPADDTDMGFLPVARVSAEELIYPVQDSCQMPRPT</sequence>
<dbReference type="RefSeq" id="WP_218145698.1">
    <property type="nucleotide sequence ID" value="NZ_FOVP01000035.1"/>
</dbReference>
<evidence type="ECO:0000313" key="7">
    <source>
        <dbReference type="Proteomes" id="UP000198599"/>
    </source>
</evidence>
<dbReference type="AlphaFoldDB" id="A0A1I5GP50"/>
<comment type="similarity">
    <text evidence="1">Belongs to the leucine-binding protein family.</text>
</comment>
<keyword evidence="2" id="KW-0813">Transport</keyword>
<keyword evidence="7" id="KW-1185">Reference proteome</keyword>
<evidence type="ECO:0000259" key="5">
    <source>
        <dbReference type="Pfam" id="PF13458"/>
    </source>
</evidence>
<dbReference type="InterPro" id="IPR000709">
    <property type="entry name" value="Leu_Ile_Val-bd"/>
</dbReference>
<dbReference type="GO" id="GO:0006865">
    <property type="term" value="P:amino acid transport"/>
    <property type="evidence" value="ECO:0007669"/>
    <property type="project" value="UniProtKB-KW"/>
</dbReference>
<dbReference type="EMBL" id="FOVP01000035">
    <property type="protein sequence ID" value="SFO37699.1"/>
    <property type="molecule type" value="Genomic_DNA"/>
</dbReference>
<evidence type="ECO:0000313" key="6">
    <source>
        <dbReference type="EMBL" id="SFO37699.1"/>
    </source>
</evidence>
<dbReference type="InterPro" id="IPR028082">
    <property type="entry name" value="Peripla_BP_I"/>
</dbReference>
<name>A0A1I5GP50_9RHOB</name>
<evidence type="ECO:0000256" key="4">
    <source>
        <dbReference type="ARBA" id="ARBA00022970"/>
    </source>
</evidence>
<dbReference type="Proteomes" id="UP000198599">
    <property type="component" value="Unassembled WGS sequence"/>
</dbReference>
<dbReference type="Pfam" id="PF13458">
    <property type="entry name" value="Peripla_BP_6"/>
    <property type="match status" value="1"/>
</dbReference>
<dbReference type="PANTHER" id="PTHR30483:SF37">
    <property type="entry name" value="ABC TRANSPORTER SUBSTRATE-BINDING PROTEIN"/>
    <property type="match status" value="1"/>
</dbReference>
<evidence type="ECO:0000256" key="3">
    <source>
        <dbReference type="ARBA" id="ARBA00022729"/>
    </source>
</evidence>